<dbReference type="InterPro" id="IPR035906">
    <property type="entry name" value="MetI-like_sf"/>
</dbReference>
<gene>
    <name evidence="14" type="ORF">PHYPADRAFT_103533</name>
</gene>
<feature type="transmembrane region" description="Helical" evidence="12">
    <location>
        <begin position="538"/>
        <end position="560"/>
    </location>
</feature>
<keyword evidence="5" id="KW-0813">Transport</keyword>
<feature type="region of interest" description="Disordered" evidence="11">
    <location>
        <begin position="491"/>
        <end position="512"/>
    </location>
</feature>
<dbReference type="InterPro" id="IPR026022">
    <property type="entry name" value="PhoU_dom"/>
</dbReference>
<evidence type="ECO:0000313" key="14">
    <source>
        <dbReference type="EMBL" id="EDQ48608.1"/>
    </source>
</evidence>
<keyword evidence="8 12" id="KW-0812">Transmembrane</keyword>
<evidence type="ECO:0000256" key="7">
    <source>
        <dbReference type="ARBA" id="ARBA00022592"/>
    </source>
</evidence>
<dbReference type="GO" id="GO:0005737">
    <property type="term" value="C:cytoplasm"/>
    <property type="evidence" value="ECO:0007669"/>
    <property type="project" value="UniProtKB-SubCell"/>
</dbReference>
<dbReference type="eggNOG" id="ENOG502RRG8">
    <property type="taxonomic scope" value="Eukaryota"/>
</dbReference>
<evidence type="ECO:0000256" key="5">
    <source>
        <dbReference type="ARBA" id="ARBA00022448"/>
    </source>
</evidence>
<dbReference type="Gene3D" id="1.20.58.220">
    <property type="entry name" value="Phosphate transport system protein phou homolog 2, domain 2"/>
    <property type="match status" value="1"/>
</dbReference>
<dbReference type="GO" id="GO:0045936">
    <property type="term" value="P:negative regulation of phosphate metabolic process"/>
    <property type="evidence" value="ECO:0007669"/>
    <property type="project" value="InterPro"/>
</dbReference>
<feature type="region of interest" description="Disordered" evidence="11">
    <location>
        <begin position="360"/>
        <end position="383"/>
    </location>
</feature>
<evidence type="ECO:0000256" key="6">
    <source>
        <dbReference type="ARBA" id="ARBA00022490"/>
    </source>
</evidence>
<comment type="subcellular location">
    <subcellularLocation>
        <location evidence="2">Cytoplasm</location>
    </subcellularLocation>
    <subcellularLocation>
        <location evidence="1">Membrane</location>
        <topology evidence="1">Multi-pass membrane protein</topology>
    </subcellularLocation>
</comment>
<keyword evidence="7" id="KW-0592">Phosphate transport</keyword>
<evidence type="ECO:0000256" key="9">
    <source>
        <dbReference type="ARBA" id="ARBA00022989"/>
    </source>
</evidence>
<dbReference type="Pfam" id="PF01895">
    <property type="entry name" value="PhoU"/>
    <property type="match status" value="2"/>
</dbReference>
<evidence type="ECO:0000256" key="2">
    <source>
        <dbReference type="ARBA" id="ARBA00004496"/>
    </source>
</evidence>
<comment type="similarity">
    <text evidence="3">Belongs to the PhoU family.</text>
</comment>
<dbReference type="SUPFAM" id="SSF161098">
    <property type="entry name" value="MetI-like"/>
    <property type="match status" value="1"/>
</dbReference>
<feature type="domain" description="PhoU" evidence="13">
    <location>
        <begin position="90"/>
        <end position="174"/>
    </location>
</feature>
<evidence type="ECO:0000259" key="13">
    <source>
        <dbReference type="Pfam" id="PF01895"/>
    </source>
</evidence>
<organism>
    <name type="scientific">Physcomitrium patens</name>
    <name type="common">Spreading-leaved earth moss</name>
    <name type="synonym">Physcomitrella patens</name>
    <dbReference type="NCBI Taxonomy" id="3218"/>
    <lineage>
        <taxon>Eukaryota</taxon>
        <taxon>Viridiplantae</taxon>
        <taxon>Streptophyta</taxon>
        <taxon>Embryophyta</taxon>
        <taxon>Bryophyta</taxon>
        <taxon>Bryophytina</taxon>
        <taxon>Bryopsida</taxon>
        <taxon>Funariidae</taxon>
        <taxon>Funariales</taxon>
        <taxon>Funariaceae</taxon>
        <taxon>Physcomitrium</taxon>
    </lineage>
</organism>
<feature type="non-terminal residue" evidence="14">
    <location>
        <position position="610"/>
    </location>
</feature>
<dbReference type="PANTHER" id="PTHR42930">
    <property type="entry name" value="PHOSPHATE-SPECIFIC TRANSPORT SYSTEM ACCESSORY PROTEIN PHOU"/>
    <property type="match status" value="1"/>
</dbReference>
<dbReference type="PANTHER" id="PTHR42930:SF3">
    <property type="entry name" value="PHOSPHATE-SPECIFIC TRANSPORT SYSTEM ACCESSORY PROTEIN PHOU"/>
    <property type="match status" value="1"/>
</dbReference>
<keyword evidence="9 12" id="KW-1133">Transmembrane helix</keyword>
<dbReference type="InterPro" id="IPR038078">
    <property type="entry name" value="PhoU-like_sf"/>
</dbReference>
<accession>A9U6U5</accession>
<dbReference type="SUPFAM" id="SSF109755">
    <property type="entry name" value="PhoU-like"/>
    <property type="match status" value="1"/>
</dbReference>
<dbReference type="FunFam" id="1.20.58.220:FF:000004">
    <property type="entry name" value="Phosphate-specific transport system accessory protein PhoU"/>
    <property type="match status" value="1"/>
</dbReference>
<protein>
    <submittedName>
        <fullName evidence="14">Predicted protein</fullName>
    </submittedName>
</protein>
<keyword evidence="10 12" id="KW-0472">Membrane</keyword>
<dbReference type="NCBIfam" id="TIGR02135">
    <property type="entry name" value="phoU_full"/>
    <property type="match status" value="1"/>
</dbReference>
<proteinExistence type="inferred from homology"/>
<sequence length="610" mass="67759">MHSLIHINAKEAAQIIQEDPELNRLEEKITELGSKLIATQQPVAKDLRRILVAFRISGDLERMGDLSVDIAKVVMRLDGQELIKPLIDLPRMAETVQTMIFESIQSYVQENVDLAYKMAKDDDIVDALYSQIIREMFTIMVENPRTINQAMLLSFVGRYIERIADHATNIGESVTYLVTGKRPDLNPVPLGRMIGRVRIDAEPCGDGIPGILGSDEAVMRMERPYLRLQQSRIGGMMDEIGGIQQSDAELRLRLLQPEQQLVVEGGHDGAFQAIAAAEVVQQNFVEQRASGILDFNVDFDPLDHSQVHAADRAGRASPRLALRQPRPCRRQRQQDLPLCLLGSACPLCRNGFHPVDDPVPSDARHAQLPAGAARNRPGPVADRSVRSARFRLAHDDMDELRVSFRPAPGRHSRARQRCHGQLADRRRFDVENVFLDQAAAAVADAVLPCGRLDHECLPIVRAGQHPDSGRPCRLYGCAGVLHLPRSVRQLPVRHRQRARDRPVRPYAPADGGSIPRTWKEGALPVRGYGHSRHPVRLFSLYGSLILLALFVLGPLLYLLAQSFMTPAEAGQYPPKLLPSGLYTGGLKNAIETVPIFGFIVNSFVLAIAIM</sequence>
<reference evidence="14" key="1">
    <citation type="journal article" date="2008" name="Science">
        <title>The Physcomitrella genome reveals evolutionary insights into the conquest of land by plants.</title>
        <authorList>
            <person name="Rensing S."/>
            <person name="Lang D."/>
            <person name="Zimmer A."/>
            <person name="Terry A."/>
            <person name="Salamov A."/>
            <person name="Shapiro H."/>
            <person name="Nishiyama T."/>
            <person name="Perroud P.-F."/>
            <person name="Lindquist E."/>
            <person name="Kamisugi Y."/>
            <person name="Tanahashi T."/>
            <person name="Sakakibara K."/>
            <person name="Fujita T."/>
            <person name="Oishi K."/>
            <person name="Shin-I T."/>
            <person name="Kuroki Y."/>
            <person name="Toyoda A."/>
            <person name="Suzuki Y."/>
            <person name="Hashimoto A."/>
            <person name="Yamaguchi K."/>
            <person name="Sugano A."/>
            <person name="Kohara Y."/>
            <person name="Fujiyama A."/>
            <person name="Anterola A."/>
            <person name="Aoki S."/>
            <person name="Ashton N."/>
            <person name="Barbazuk W.B."/>
            <person name="Barker E."/>
            <person name="Bennetzen J."/>
            <person name="Bezanilla M."/>
            <person name="Blankenship R."/>
            <person name="Cho S.H."/>
            <person name="Dutcher S."/>
            <person name="Estelle M."/>
            <person name="Fawcett J.A."/>
            <person name="Gundlach H."/>
            <person name="Hanada K."/>
            <person name="Heyl A."/>
            <person name="Hicks K.A."/>
            <person name="Hugh J."/>
            <person name="Lohr M."/>
            <person name="Mayer K."/>
            <person name="Melkozernov A."/>
            <person name="Murata T."/>
            <person name="Nelson D."/>
            <person name="Pils B."/>
            <person name="Prigge M."/>
            <person name="Reiss B."/>
            <person name="Renner T."/>
            <person name="Rombauts S."/>
            <person name="Rushton P."/>
            <person name="Sanderfoot A."/>
            <person name="Schween G."/>
            <person name="Shiu S.-H."/>
            <person name="Stueber K."/>
            <person name="Theodoulou F.L."/>
            <person name="Tu H."/>
            <person name="Van de Peer Y."/>
            <person name="Verrier P.J."/>
            <person name="Waters E."/>
            <person name="Wood A."/>
            <person name="Yang L."/>
            <person name="Cove D."/>
            <person name="Cuming A."/>
            <person name="Hasebe M."/>
            <person name="Lucas S."/>
            <person name="Mishler D.B."/>
            <person name="Reski R."/>
            <person name="Grigoriev I."/>
            <person name="Quatrano R.S."/>
            <person name="Boore J.L."/>
        </authorList>
    </citation>
    <scope>NUCLEOTIDE SEQUENCE [LARGE SCALE GENOMIC DNA]</scope>
</reference>
<feature type="transmembrane region" description="Helical" evidence="12">
    <location>
        <begin position="589"/>
        <end position="609"/>
    </location>
</feature>
<evidence type="ECO:0000256" key="3">
    <source>
        <dbReference type="ARBA" id="ARBA00008107"/>
    </source>
</evidence>
<feature type="domain" description="PhoU" evidence="13">
    <location>
        <begin position="2"/>
        <end position="74"/>
    </location>
</feature>
<keyword evidence="6" id="KW-0963">Cytoplasm</keyword>
<dbReference type="AlphaFoldDB" id="A9U6U5"/>
<evidence type="ECO:0000256" key="1">
    <source>
        <dbReference type="ARBA" id="ARBA00004141"/>
    </source>
</evidence>
<evidence type="ECO:0000256" key="10">
    <source>
        <dbReference type="ARBA" id="ARBA00023136"/>
    </source>
</evidence>
<dbReference type="EMBL" id="DS546206">
    <property type="protein sequence ID" value="EDQ48608.1"/>
    <property type="molecule type" value="Genomic_DNA"/>
</dbReference>
<dbReference type="GO" id="GO:0016020">
    <property type="term" value="C:membrane"/>
    <property type="evidence" value="ECO:0007669"/>
    <property type="project" value="UniProtKB-SubCell"/>
</dbReference>
<comment type="subunit">
    <text evidence="4">Homodimer.</text>
</comment>
<evidence type="ECO:0000256" key="4">
    <source>
        <dbReference type="ARBA" id="ARBA00011738"/>
    </source>
</evidence>
<dbReference type="GO" id="GO:0030643">
    <property type="term" value="P:intracellular phosphate ion homeostasis"/>
    <property type="evidence" value="ECO:0007669"/>
    <property type="project" value="InterPro"/>
</dbReference>
<evidence type="ECO:0000256" key="11">
    <source>
        <dbReference type="SAM" id="MobiDB-lite"/>
    </source>
</evidence>
<dbReference type="Gene3D" id="1.10.3720.10">
    <property type="entry name" value="MetI-like"/>
    <property type="match status" value="1"/>
</dbReference>
<dbReference type="GO" id="GO:0006817">
    <property type="term" value="P:phosphate ion transport"/>
    <property type="evidence" value="ECO:0007669"/>
    <property type="project" value="UniProtKB-KW"/>
</dbReference>
<dbReference type="InterPro" id="IPR028366">
    <property type="entry name" value="PhoU"/>
</dbReference>
<dbReference type="HOGENOM" id="CLU_078518_3_0_1"/>
<evidence type="ECO:0000256" key="12">
    <source>
        <dbReference type="SAM" id="Phobius"/>
    </source>
</evidence>
<name>A9U6U5_PHYPA</name>
<evidence type="ECO:0000256" key="8">
    <source>
        <dbReference type="ARBA" id="ARBA00022692"/>
    </source>
</evidence>